<sequence>MVQTLVDVWQQWRLDFACLLVIWFCQVLFNYRFRNNRVKSQTIFNLVFLVANVFPMAWLMSWVGRVTEPFVARLRSTVRPVRLAVRIDFSALGIPKYFSAICVAILIVILFDFFQYWSHRLQHTRMLYRPLHQFHHNVRMTVLVGFRHHPLENIYLYFLISLPTTLLYRIVGPGGNYMWIQASLLFIAMLIHADISIPEIPFISALMILPNHHRIHHSALEGHWDKNFGTFTTIWDRLFGTYVHPYRNGESIYPDTGNVRSFASNAKGLLWLN</sequence>
<dbReference type="GO" id="GO:0016491">
    <property type="term" value="F:oxidoreductase activity"/>
    <property type="evidence" value="ECO:0007669"/>
    <property type="project" value="InterPro"/>
</dbReference>
<organism evidence="7">
    <name type="scientific">freshwater metagenome</name>
    <dbReference type="NCBI Taxonomy" id="449393"/>
    <lineage>
        <taxon>unclassified sequences</taxon>
        <taxon>metagenomes</taxon>
        <taxon>ecological metagenomes</taxon>
    </lineage>
</organism>
<protein>
    <submittedName>
        <fullName evidence="7">Unannotated protein</fullName>
    </submittedName>
</protein>
<proteinExistence type="predicted"/>
<dbReference type="EMBL" id="CAEZYH010000056">
    <property type="protein sequence ID" value="CAB4723570.1"/>
    <property type="molecule type" value="Genomic_DNA"/>
</dbReference>
<accession>A0A6J6RHT2</accession>
<feature type="domain" description="Fatty acid hydroxylase" evidence="6">
    <location>
        <begin position="105"/>
        <end position="241"/>
    </location>
</feature>
<keyword evidence="4 5" id="KW-0472">Membrane</keyword>
<dbReference type="InterPro" id="IPR006694">
    <property type="entry name" value="Fatty_acid_hydroxylase"/>
</dbReference>
<evidence type="ECO:0000256" key="4">
    <source>
        <dbReference type="ARBA" id="ARBA00023136"/>
    </source>
</evidence>
<dbReference type="GO" id="GO:0016020">
    <property type="term" value="C:membrane"/>
    <property type="evidence" value="ECO:0007669"/>
    <property type="project" value="UniProtKB-SubCell"/>
</dbReference>
<gene>
    <name evidence="7" type="ORF">UFOPK2658_01232</name>
</gene>
<comment type="subcellular location">
    <subcellularLocation>
        <location evidence="1">Membrane</location>
    </subcellularLocation>
</comment>
<evidence type="ECO:0000256" key="3">
    <source>
        <dbReference type="ARBA" id="ARBA00022989"/>
    </source>
</evidence>
<dbReference type="GO" id="GO:0008610">
    <property type="term" value="P:lipid biosynthetic process"/>
    <property type="evidence" value="ECO:0007669"/>
    <property type="project" value="InterPro"/>
</dbReference>
<reference evidence="7" key="1">
    <citation type="submission" date="2020-05" db="EMBL/GenBank/DDBJ databases">
        <authorList>
            <person name="Chiriac C."/>
            <person name="Salcher M."/>
            <person name="Ghai R."/>
            <person name="Kavagutti S V."/>
        </authorList>
    </citation>
    <scope>NUCLEOTIDE SEQUENCE</scope>
</reference>
<keyword evidence="3 5" id="KW-1133">Transmembrane helix</keyword>
<dbReference type="PANTHER" id="PTHR11863">
    <property type="entry name" value="STEROL DESATURASE"/>
    <property type="match status" value="1"/>
</dbReference>
<dbReference type="AlphaFoldDB" id="A0A6J6RHT2"/>
<feature type="transmembrane region" description="Helical" evidence="5">
    <location>
        <begin position="12"/>
        <end position="31"/>
    </location>
</feature>
<feature type="transmembrane region" description="Helical" evidence="5">
    <location>
        <begin position="43"/>
        <end position="63"/>
    </location>
</feature>
<evidence type="ECO:0000256" key="5">
    <source>
        <dbReference type="SAM" id="Phobius"/>
    </source>
</evidence>
<keyword evidence="2 5" id="KW-0812">Transmembrane</keyword>
<dbReference type="Pfam" id="PF04116">
    <property type="entry name" value="FA_hydroxylase"/>
    <property type="match status" value="1"/>
</dbReference>
<feature type="transmembrane region" description="Helical" evidence="5">
    <location>
        <begin position="97"/>
        <end position="117"/>
    </location>
</feature>
<feature type="transmembrane region" description="Helical" evidence="5">
    <location>
        <begin position="177"/>
        <end position="197"/>
    </location>
</feature>
<name>A0A6J6RHT2_9ZZZZ</name>
<evidence type="ECO:0000313" key="7">
    <source>
        <dbReference type="EMBL" id="CAB4723570.1"/>
    </source>
</evidence>
<dbReference type="GO" id="GO:0005506">
    <property type="term" value="F:iron ion binding"/>
    <property type="evidence" value="ECO:0007669"/>
    <property type="project" value="InterPro"/>
</dbReference>
<evidence type="ECO:0000259" key="6">
    <source>
        <dbReference type="Pfam" id="PF04116"/>
    </source>
</evidence>
<feature type="transmembrane region" description="Helical" evidence="5">
    <location>
        <begin position="154"/>
        <end position="171"/>
    </location>
</feature>
<dbReference type="InterPro" id="IPR050307">
    <property type="entry name" value="Sterol_Desaturase_Related"/>
</dbReference>
<evidence type="ECO:0000256" key="1">
    <source>
        <dbReference type="ARBA" id="ARBA00004370"/>
    </source>
</evidence>
<evidence type="ECO:0000256" key="2">
    <source>
        <dbReference type="ARBA" id="ARBA00022692"/>
    </source>
</evidence>